<gene>
    <name evidence="7" type="ORF">D8M04_04775</name>
</gene>
<dbReference type="InterPro" id="IPR051598">
    <property type="entry name" value="TSUP/Inactive_protease-like"/>
</dbReference>
<dbReference type="PANTHER" id="PTHR43701">
    <property type="entry name" value="MEMBRANE TRANSPORTER PROTEIN MJ0441-RELATED"/>
    <property type="match status" value="1"/>
</dbReference>
<feature type="transmembrane region" description="Helical" evidence="6">
    <location>
        <begin position="253"/>
        <end position="271"/>
    </location>
</feature>
<evidence type="ECO:0000313" key="7">
    <source>
        <dbReference type="EMBL" id="RLL46524.1"/>
    </source>
</evidence>
<dbReference type="InterPro" id="IPR002781">
    <property type="entry name" value="TM_pro_TauE-like"/>
</dbReference>
<feature type="transmembrane region" description="Helical" evidence="6">
    <location>
        <begin position="186"/>
        <end position="208"/>
    </location>
</feature>
<feature type="transmembrane region" description="Helical" evidence="6">
    <location>
        <begin position="81"/>
        <end position="100"/>
    </location>
</feature>
<protein>
    <recommendedName>
        <fullName evidence="6">Probable membrane transporter protein</fullName>
    </recommendedName>
</protein>
<feature type="transmembrane region" description="Helical" evidence="6">
    <location>
        <begin position="106"/>
        <end position="123"/>
    </location>
</feature>
<dbReference type="OrthoDB" id="9780109at2"/>
<evidence type="ECO:0000256" key="6">
    <source>
        <dbReference type="RuleBase" id="RU363041"/>
    </source>
</evidence>
<keyword evidence="5 6" id="KW-0472">Membrane</keyword>
<evidence type="ECO:0000256" key="3">
    <source>
        <dbReference type="ARBA" id="ARBA00022692"/>
    </source>
</evidence>
<feature type="transmembrane region" description="Helical" evidence="6">
    <location>
        <begin position="44"/>
        <end position="69"/>
    </location>
</feature>
<keyword evidence="3 6" id="KW-0812">Transmembrane</keyword>
<proteinExistence type="inferred from homology"/>
<evidence type="ECO:0000256" key="4">
    <source>
        <dbReference type="ARBA" id="ARBA00022989"/>
    </source>
</evidence>
<evidence type="ECO:0000256" key="5">
    <source>
        <dbReference type="ARBA" id="ARBA00023136"/>
    </source>
</evidence>
<reference evidence="7 8" key="1">
    <citation type="submission" date="2018-10" db="EMBL/GenBank/DDBJ databases">
        <title>Oceanobacillus sp. YLB-02 draft genome.</title>
        <authorList>
            <person name="Yu L."/>
        </authorList>
    </citation>
    <scope>NUCLEOTIDE SEQUENCE [LARGE SCALE GENOMIC DNA]</scope>
    <source>
        <strain evidence="7 8">YLB-02</strain>
    </source>
</reference>
<comment type="similarity">
    <text evidence="2 6">Belongs to the 4-toluene sulfonate uptake permease (TSUP) (TC 2.A.102) family.</text>
</comment>
<dbReference type="GO" id="GO:0005886">
    <property type="term" value="C:plasma membrane"/>
    <property type="evidence" value="ECO:0007669"/>
    <property type="project" value="UniProtKB-SubCell"/>
</dbReference>
<dbReference type="Proteomes" id="UP000270219">
    <property type="component" value="Unassembled WGS sequence"/>
</dbReference>
<sequence length="272" mass="29692">MFIIICLLIGTLAAFVGAIAGLGGGLVLVPSLFFLQHISDAFSWATPQTVVGISLLTMIFTGLSSTLAYVKVKRVDYRTGIIFLSGSIPGGMLGSWLNQFIHANEFLLYFGCLMIFISLLLFIKKDSYTRKIPSNKKGVRTIQLEGKEYHYRVNMAGAFILSIVVGILSGLFGIGGGSIIVPAMMLLYGIPAHIATATSMFIIFFVSLSSSFTHIILGHIEWEYVLLFIPGAWLGGKLGAKVNQLLSSKTLEWVLRILFILIGVRMIFQGLS</sequence>
<dbReference type="AlphaFoldDB" id="A0A498D9W1"/>
<feature type="transmembrane region" description="Helical" evidence="6">
    <location>
        <begin position="215"/>
        <end position="233"/>
    </location>
</feature>
<comment type="caution">
    <text evidence="7">The sequence shown here is derived from an EMBL/GenBank/DDBJ whole genome shotgun (WGS) entry which is preliminary data.</text>
</comment>
<name>A0A498D9W1_9BACI</name>
<evidence type="ECO:0000256" key="2">
    <source>
        <dbReference type="ARBA" id="ARBA00009142"/>
    </source>
</evidence>
<comment type="subcellular location">
    <subcellularLocation>
        <location evidence="6">Cell membrane</location>
        <topology evidence="6">Multi-pass membrane protein</topology>
    </subcellularLocation>
    <subcellularLocation>
        <location evidence="1">Membrane</location>
        <topology evidence="1">Multi-pass membrane protein</topology>
    </subcellularLocation>
</comment>
<dbReference type="EMBL" id="RCHR01000002">
    <property type="protein sequence ID" value="RLL46524.1"/>
    <property type="molecule type" value="Genomic_DNA"/>
</dbReference>
<organism evidence="7 8">
    <name type="scientific">Oceanobacillus piezotolerans</name>
    <dbReference type="NCBI Taxonomy" id="2448030"/>
    <lineage>
        <taxon>Bacteria</taxon>
        <taxon>Bacillati</taxon>
        <taxon>Bacillota</taxon>
        <taxon>Bacilli</taxon>
        <taxon>Bacillales</taxon>
        <taxon>Bacillaceae</taxon>
        <taxon>Oceanobacillus</taxon>
    </lineage>
</organism>
<evidence type="ECO:0000313" key="8">
    <source>
        <dbReference type="Proteomes" id="UP000270219"/>
    </source>
</evidence>
<keyword evidence="6" id="KW-1003">Cell membrane</keyword>
<dbReference type="PANTHER" id="PTHR43701:SF2">
    <property type="entry name" value="MEMBRANE TRANSPORTER PROTEIN YJNA-RELATED"/>
    <property type="match status" value="1"/>
</dbReference>
<dbReference type="Pfam" id="PF01925">
    <property type="entry name" value="TauE"/>
    <property type="match status" value="1"/>
</dbReference>
<feature type="transmembrane region" description="Helical" evidence="6">
    <location>
        <begin position="156"/>
        <end position="180"/>
    </location>
</feature>
<dbReference type="RefSeq" id="WP_121521775.1">
    <property type="nucleotide sequence ID" value="NZ_RCHR01000002.1"/>
</dbReference>
<accession>A0A498D9W1</accession>
<keyword evidence="4 6" id="KW-1133">Transmembrane helix</keyword>
<keyword evidence="8" id="KW-1185">Reference proteome</keyword>
<evidence type="ECO:0000256" key="1">
    <source>
        <dbReference type="ARBA" id="ARBA00004141"/>
    </source>
</evidence>